<comment type="caution">
    <text evidence="1">The sequence shown here is derived from an EMBL/GenBank/DDBJ whole genome shotgun (WGS) entry which is preliminary data.</text>
</comment>
<dbReference type="Proteomes" id="UP001204953">
    <property type="component" value="Unassembled WGS sequence"/>
</dbReference>
<dbReference type="Pfam" id="PF14907">
    <property type="entry name" value="NTP_transf_5"/>
    <property type="match status" value="1"/>
</dbReference>
<dbReference type="InterPro" id="IPR039498">
    <property type="entry name" value="NTP_transf_5"/>
</dbReference>
<sequence length="374" mass="43973">MNQADNSKQGYPTPEQELVLQAAFLPQEVAITAWHKWLEAIDIEDHDTESYHLFPFIYRNLSDSQLDIPEIVRLKGVYKRRWYENKIVFAKLTTILTVFQEAGIKTLLLKDAALATHYCQDNGCRYIYHLDILVSPADASAAIALLKNMGWQPKTHISERLISVYQGLGFEDKSKYPLNLQWHVFPSAFQDNPNDEFWQRAITTKVGDISTYVLEPTHQLLSLCLQVYPWTTLLPIRWLTDATIILNSSQTYIDWNRLIEQAQRYQLILPLTLMLNQLKKLFPDSVPTAILEQLAQVQVSQFEQIEYQIKTKQNISVLNAFFFRYFHYLRSVSNNNLAFKLFGFPKYLQYVWELEYIWEVPYQVMVRGMRRMLR</sequence>
<protein>
    <submittedName>
        <fullName evidence="1">Nucleotidyltransferase family protein</fullName>
    </submittedName>
</protein>
<evidence type="ECO:0000313" key="2">
    <source>
        <dbReference type="Proteomes" id="UP001204953"/>
    </source>
</evidence>
<name>A0AAE3KL51_9CYAN</name>
<accession>A0AAE3KL51</accession>
<gene>
    <name evidence="1" type="ORF">NJ959_02230</name>
</gene>
<dbReference type="RefSeq" id="WP_254010107.1">
    <property type="nucleotide sequence ID" value="NZ_JAMZMM010000010.1"/>
</dbReference>
<proteinExistence type="predicted"/>
<dbReference type="AlphaFoldDB" id="A0AAE3KL51"/>
<keyword evidence="2" id="KW-1185">Reference proteome</keyword>
<organism evidence="1 2">
    <name type="scientific">Limnofasciculus baicalensis BBK-W-15</name>
    <dbReference type="NCBI Taxonomy" id="2699891"/>
    <lineage>
        <taxon>Bacteria</taxon>
        <taxon>Bacillati</taxon>
        <taxon>Cyanobacteriota</taxon>
        <taxon>Cyanophyceae</taxon>
        <taxon>Coleofasciculales</taxon>
        <taxon>Coleofasciculaceae</taxon>
        <taxon>Limnofasciculus</taxon>
        <taxon>Limnofasciculus baicalensis</taxon>
    </lineage>
</organism>
<dbReference type="EMBL" id="JAMZMM010000010">
    <property type="protein sequence ID" value="MCP2727291.1"/>
    <property type="molecule type" value="Genomic_DNA"/>
</dbReference>
<evidence type="ECO:0000313" key="1">
    <source>
        <dbReference type="EMBL" id="MCP2727291.1"/>
    </source>
</evidence>
<reference evidence="1" key="1">
    <citation type="submission" date="2022-06" db="EMBL/GenBank/DDBJ databases">
        <title>New cyanobacteria of genus Symplocastrum in benthos of Lake Baikal.</title>
        <authorList>
            <person name="Sorokovikova E."/>
            <person name="Tikhonova I."/>
            <person name="Krasnopeev A."/>
            <person name="Evseev P."/>
            <person name="Gladkikh A."/>
            <person name="Belykh O."/>
        </authorList>
    </citation>
    <scope>NUCLEOTIDE SEQUENCE</scope>
    <source>
        <strain evidence="1">BBK-W-15</strain>
    </source>
</reference>